<dbReference type="Proteomes" id="UP000518752">
    <property type="component" value="Unassembled WGS sequence"/>
</dbReference>
<dbReference type="InterPro" id="IPR036397">
    <property type="entry name" value="RNaseH_sf"/>
</dbReference>
<sequence length="97" mass="10759">MASRFDPASQQFTVKLNTWDGCIPEMRWVSKDGGVRSVLIYTDGAVPNNGRDGVRTGYPVTSNRAELHAAAAALEVREWSDEGWKQMGGKTRLDMGW</sequence>
<reference evidence="1 2" key="1">
    <citation type="journal article" date="2020" name="ISME J.">
        <title>Uncovering the hidden diversity of litter-decomposition mechanisms in mushroom-forming fungi.</title>
        <authorList>
            <person name="Floudas D."/>
            <person name="Bentzer J."/>
            <person name="Ahren D."/>
            <person name="Johansson T."/>
            <person name="Persson P."/>
            <person name="Tunlid A."/>
        </authorList>
    </citation>
    <scope>NUCLEOTIDE SEQUENCE [LARGE SCALE GENOMIC DNA]</scope>
    <source>
        <strain evidence="1 2">CBS 406.79</strain>
    </source>
</reference>
<evidence type="ECO:0008006" key="3">
    <source>
        <dbReference type="Google" id="ProtNLM"/>
    </source>
</evidence>
<evidence type="ECO:0000313" key="2">
    <source>
        <dbReference type="Proteomes" id="UP000518752"/>
    </source>
</evidence>
<proteinExistence type="predicted"/>
<accession>A0A8H5HQ15</accession>
<protein>
    <recommendedName>
        <fullName evidence="3">RNase H type-1 domain-containing protein</fullName>
    </recommendedName>
</protein>
<keyword evidence="2" id="KW-1185">Reference proteome</keyword>
<dbReference type="AlphaFoldDB" id="A0A8H5HQ15"/>
<dbReference type="EMBL" id="JAACJN010000033">
    <property type="protein sequence ID" value="KAF5387347.1"/>
    <property type="molecule type" value="Genomic_DNA"/>
</dbReference>
<dbReference type="GO" id="GO:0003676">
    <property type="term" value="F:nucleic acid binding"/>
    <property type="evidence" value="ECO:0007669"/>
    <property type="project" value="InterPro"/>
</dbReference>
<evidence type="ECO:0000313" key="1">
    <source>
        <dbReference type="EMBL" id="KAF5387347.1"/>
    </source>
</evidence>
<comment type="caution">
    <text evidence="1">The sequence shown here is derived from an EMBL/GenBank/DDBJ whole genome shotgun (WGS) entry which is preliminary data.</text>
</comment>
<dbReference type="InterPro" id="IPR012337">
    <property type="entry name" value="RNaseH-like_sf"/>
</dbReference>
<gene>
    <name evidence="1" type="ORF">D9757_005810</name>
</gene>
<dbReference type="SUPFAM" id="SSF53098">
    <property type="entry name" value="Ribonuclease H-like"/>
    <property type="match status" value="1"/>
</dbReference>
<dbReference type="Gene3D" id="3.30.420.10">
    <property type="entry name" value="Ribonuclease H-like superfamily/Ribonuclease H"/>
    <property type="match status" value="1"/>
</dbReference>
<organism evidence="1 2">
    <name type="scientific">Collybiopsis confluens</name>
    <dbReference type="NCBI Taxonomy" id="2823264"/>
    <lineage>
        <taxon>Eukaryota</taxon>
        <taxon>Fungi</taxon>
        <taxon>Dikarya</taxon>
        <taxon>Basidiomycota</taxon>
        <taxon>Agaricomycotina</taxon>
        <taxon>Agaricomycetes</taxon>
        <taxon>Agaricomycetidae</taxon>
        <taxon>Agaricales</taxon>
        <taxon>Marasmiineae</taxon>
        <taxon>Omphalotaceae</taxon>
        <taxon>Collybiopsis</taxon>
    </lineage>
</organism>
<dbReference type="OrthoDB" id="407198at2759"/>
<name>A0A8H5HQ15_9AGAR</name>